<feature type="non-terminal residue" evidence="2">
    <location>
        <position position="1"/>
    </location>
</feature>
<gene>
    <name evidence="2" type="ORF">Gotri_027283</name>
</gene>
<dbReference type="Pfam" id="PF24924">
    <property type="entry name" value="DUF7745"/>
    <property type="match status" value="2"/>
</dbReference>
<evidence type="ECO:0000259" key="1">
    <source>
        <dbReference type="Pfam" id="PF24924"/>
    </source>
</evidence>
<reference evidence="2 3" key="1">
    <citation type="journal article" date="2019" name="Genome Biol. Evol.">
        <title>Insights into the evolution of the New World diploid cottons (Gossypium, subgenus Houzingenia) based on genome sequencing.</title>
        <authorList>
            <person name="Grover C.E."/>
            <person name="Arick M.A. 2nd"/>
            <person name="Thrash A."/>
            <person name="Conover J.L."/>
            <person name="Sanders W.S."/>
            <person name="Peterson D.G."/>
            <person name="Frelichowski J.E."/>
            <person name="Scheffler J.A."/>
            <person name="Scheffler B.E."/>
            <person name="Wendel J.F."/>
        </authorList>
    </citation>
    <scope>NUCLEOTIDE SEQUENCE [LARGE SCALE GENOMIC DNA]</scope>
    <source>
        <strain evidence="2">8</strain>
        <tissue evidence="2">Leaf</tissue>
    </source>
</reference>
<feature type="domain" description="DUF7745" evidence="1">
    <location>
        <begin position="21"/>
        <end position="125"/>
    </location>
</feature>
<evidence type="ECO:0000313" key="2">
    <source>
        <dbReference type="EMBL" id="MBA0786469.1"/>
    </source>
</evidence>
<comment type="caution">
    <text evidence="2">The sequence shown here is derived from an EMBL/GenBank/DDBJ whole genome shotgun (WGS) entry which is preliminary data.</text>
</comment>
<protein>
    <recommendedName>
        <fullName evidence="1">DUF7745 domain-containing protein</fullName>
    </recommendedName>
</protein>
<dbReference type="Proteomes" id="UP000593568">
    <property type="component" value="Unassembled WGS sequence"/>
</dbReference>
<feature type="domain" description="DUF7745" evidence="1">
    <location>
        <begin position="129"/>
        <end position="174"/>
    </location>
</feature>
<keyword evidence="3" id="KW-1185">Reference proteome</keyword>
<proteinExistence type="predicted"/>
<organism evidence="2 3">
    <name type="scientific">Gossypium trilobum</name>
    <dbReference type="NCBI Taxonomy" id="34281"/>
    <lineage>
        <taxon>Eukaryota</taxon>
        <taxon>Viridiplantae</taxon>
        <taxon>Streptophyta</taxon>
        <taxon>Embryophyta</taxon>
        <taxon>Tracheophyta</taxon>
        <taxon>Spermatophyta</taxon>
        <taxon>Magnoliopsida</taxon>
        <taxon>eudicotyledons</taxon>
        <taxon>Gunneridae</taxon>
        <taxon>Pentapetalae</taxon>
        <taxon>rosids</taxon>
        <taxon>malvids</taxon>
        <taxon>Malvales</taxon>
        <taxon>Malvaceae</taxon>
        <taxon>Malvoideae</taxon>
        <taxon>Gossypium</taxon>
    </lineage>
</organism>
<dbReference type="PANTHER" id="PTHR48200:SF1">
    <property type="entry name" value="AMINOTRANSFERASE-LIKE PLANT MOBILE DOMAIN-CONTAINING PROTEIN"/>
    <property type="match status" value="1"/>
</dbReference>
<accession>A0A7J9FME7</accession>
<dbReference type="PANTHER" id="PTHR48200">
    <property type="entry name" value="PROTEIN, PUTATIVE-RELATED"/>
    <property type="match status" value="1"/>
</dbReference>
<dbReference type="AlphaFoldDB" id="A0A7J9FME7"/>
<evidence type="ECO:0000313" key="3">
    <source>
        <dbReference type="Proteomes" id="UP000593568"/>
    </source>
</evidence>
<sequence>MALLRCSKIQVDKAYSRAVNVLTFLKKFMNITGMSKQWVTAWIKQKGDNKCIPWKNLKDLIRAHPDMKKKVDVFDLSVYGLVVFPKALGHVDEAVTDLFDRLDKRVTPILVILAKTFRSLNECRRVGEEKDIEWRAPWMLPDEILYRCGDFDWVPLLRIWGAIGYALLLVLRHYRSRQFVPATQGLAQCEFSYNGMVTKRRFKRCPMP</sequence>
<name>A0A7J9FME7_9ROSI</name>
<dbReference type="InterPro" id="IPR056647">
    <property type="entry name" value="DUF7745"/>
</dbReference>
<dbReference type="EMBL" id="JABEZW010223058">
    <property type="protein sequence ID" value="MBA0786469.1"/>
    <property type="molecule type" value="Genomic_DNA"/>
</dbReference>